<dbReference type="InterPro" id="IPR000253">
    <property type="entry name" value="FHA_dom"/>
</dbReference>
<dbReference type="Proteomes" id="UP000076881">
    <property type="component" value="Unassembled WGS sequence"/>
</dbReference>
<dbReference type="SUPFAM" id="SSF56112">
    <property type="entry name" value="Protein kinase-like (PK-like)"/>
    <property type="match status" value="1"/>
</dbReference>
<feature type="compositionally biased region" description="Basic and acidic residues" evidence="11">
    <location>
        <begin position="1125"/>
        <end position="1136"/>
    </location>
</feature>
<dbReference type="OrthoDB" id="504170at2759"/>
<feature type="compositionally biased region" description="Polar residues" evidence="11">
    <location>
        <begin position="884"/>
        <end position="898"/>
    </location>
</feature>
<evidence type="ECO:0000256" key="4">
    <source>
        <dbReference type="ARBA" id="ARBA00022741"/>
    </source>
</evidence>
<evidence type="ECO:0000256" key="3">
    <source>
        <dbReference type="ARBA" id="ARBA00022679"/>
    </source>
</evidence>
<feature type="domain" description="Protein kinase" evidence="13">
    <location>
        <begin position="292"/>
        <end position="580"/>
    </location>
</feature>
<evidence type="ECO:0000259" key="13">
    <source>
        <dbReference type="PROSITE" id="PS50011"/>
    </source>
</evidence>
<feature type="region of interest" description="Disordered" evidence="11">
    <location>
        <begin position="674"/>
        <end position="712"/>
    </location>
</feature>
<evidence type="ECO:0000313" key="14">
    <source>
        <dbReference type="EMBL" id="OAA82603.1"/>
    </source>
</evidence>
<feature type="cross-link" description="Glycyl lysine isopeptide (Lys-Gly) (interchain with G-Cter in SUMO2)" evidence="9">
    <location>
        <position position="423"/>
    </location>
</feature>
<dbReference type="PROSITE" id="PS50006">
    <property type="entry name" value="FHA_DOMAIN"/>
    <property type="match status" value="1"/>
</dbReference>
<evidence type="ECO:0000256" key="7">
    <source>
        <dbReference type="PIRSR" id="PIRSR630616-1"/>
    </source>
</evidence>
<reference evidence="14 15" key="1">
    <citation type="journal article" date="2016" name="Genome Biol. Evol.">
        <title>Divergent and convergent evolution of fungal pathogenicity.</title>
        <authorList>
            <person name="Shang Y."/>
            <person name="Xiao G."/>
            <person name="Zheng P."/>
            <person name="Cen K."/>
            <person name="Zhan S."/>
            <person name="Wang C."/>
        </authorList>
    </citation>
    <scope>NUCLEOTIDE SEQUENCE [LARGE SCALE GENOMIC DNA]</scope>
    <source>
        <strain evidence="14 15">RCEF 1005</strain>
    </source>
</reference>
<keyword evidence="4 8" id="KW-0547">Nucleotide-binding</keyword>
<proteinExistence type="inferred from homology"/>
<keyword evidence="2" id="KW-0723">Serine/threonine-protein kinase</keyword>
<dbReference type="InterPro" id="IPR011009">
    <property type="entry name" value="Kinase-like_dom_sf"/>
</dbReference>
<feature type="region of interest" description="Disordered" evidence="11">
    <location>
        <begin position="592"/>
        <end position="639"/>
    </location>
</feature>
<keyword evidence="15" id="KW-1185">Reference proteome</keyword>
<dbReference type="GO" id="GO:0005524">
    <property type="term" value="F:ATP binding"/>
    <property type="evidence" value="ECO:0007669"/>
    <property type="project" value="UniProtKB-UniRule"/>
</dbReference>
<evidence type="ECO:0000256" key="2">
    <source>
        <dbReference type="ARBA" id="ARBA00022527"/>
    </source>
</evidence>
<protein>
    <submittedName>
        <fullName evidence="14">Serine/threonine-protein kinase domain protein</fullName>
    </submittedName>
</protein>
<feature type="region of interest" description="Disordered" evidence="11">
    <location>
        <begin position="728"/>
        <end position="783"/>
    </location>
</feature>
<name>A0A168L1Z5_CORDF</name>
<dbReference type="Gene3D" id="2.60.200.20">
    <property type="match status" value="1"/>
</dbReference>
<gene>
    <name evidence="14" type="ORF">LEL_02148</name>
</gene>
<dbReference type="GO" id="GO:0004674">
    <property type="term" value="F:protein serine/threonine kinase activity"/>
    <property type="evidence" value="ECO:0007669"/>
    <property type="project" value="UniProtKB-KW"/>
</dbReference>
<dbReference type="PROSITE" id="PS50011">
    <property type="entry name" value="PROTEIN_KINASE_DOM"/>
    <property type="match status" value="1"/>
</dbReference>
<keyword evidence="3" id="KW-0808">Transferase</keyword>
<evidence type="ECO:0000256" key="8">
    <source>
        <dbReference type="PIRSR" id="PIRSR630616-2"/>
    </source>
</evidence>
<dbReference type="InterPro" id="IPR017441">
    <property type="entry name" value="Protein_kinase_ATP_BS"/>
</dbReference>
<evidence type="ECO:0000256" key="1">
    <source>
        <dbReference type="ARBA" id="ARBA00005575"/>
    </source>
</evidence>
<evidence type="ECO:0000313" key="15">
    <source>
        <dbReference type="Proteomes" id="UP000076881"/>
    </source>
</evidence>
<keyword evidence="5 14" id="KW-0418">Kinase</keyword>
<dbReference type="SMART" id="SM00240">
    <property type="entry name" value="FHA"/>
    <property type="match status" value="1"/>
</dbReference>
<evidence type="ECO:0000256" key="9">
    <source>
        <dbReference type="PIRSR" id="PIRSR630616-3"/>
    </source>
</evidence>
<evidence type="ECO:0000256" key="11">
    <source>
        <dbReference type="SAM" id="MobiDB-lite"/>
    </source>
</evidence>
<accession>A0A168L1Z5</accession>
<dbReference type="InterPro" id="IPR030616">
    <property type="entry name" value="Aur-like"/>
</dbReference>
<dbReference type="FunFam" id="3.30.200.20:FF:000470">
    <property type="entry name" value="Serine/threonine-protein kinase RAD53"/>
    <property type="match status" value="1"/>
</dbReference>
<dbReference type="InterPro" id="IPR008984">
    <property type="entry name" value="SMAD_FHA_dom_sf"/>
</dbReference>
<dbReference type="Gene3D" id="1.10.510.10">
    <property type="entry name" value="Transferase(Phosphotransferase) domain 1"/>
    <property type="match status" value="1"/>
</dbReference>
<feature type="region of interest" description="Disordered" evidence="11">
    <location>
        <begin position="876"/>
        <end position="923"/>
    </location>
</feature>
<feature type="region of interest" description="Disordered" evidence="11">
    <location>
        <begin position="1116"/>
        <end position="1136"/>
    </location>
</feature>
<dbReference type="PROSITE" id="PS00108">
    <property type="entry name" value="PROTEIN_KINASE_ST"/>
    <property type="match status" value="1"/>
</dbReference>
<dbReference type="STRING" id="1081108.A0A168L1Z5"/>
<dbReference type="SMART" id="SM00220">
    <property type="entry name" value="S_TKc"/>
    <property type="match status" value="1"/>
</dbReference>
<evidence type="ECO:0000259" key="12">
    <source>
        <dbReference type="PROSITE" id="PS50006"/>
    </source>
</evidence>
<dbReference type="InterPro" id="IPR008271">
    <property type="entry name" value="Ser/Thr_kinase_AS"/>
</dbReference>
<dbReference type="InterPro" id="IPR000719">
    <property type="entry name" value="Prot_kinase_dom"/>
</dbReference>
<dbReference type="EMBL" id="AZHF01000001">
    <property type="protein sequence ID" value="OAA82603.1"/>
    <property type="molecule type" value="Genomic_DNA"/>
</dbReference>
<evidence type="ECO:0000256" key="10">
    <source>
        <dbReference type="PROSITE-ProRule" id="PRU10141"/>
    </source>
</evidence>
<comment type="caution">
    <text evidence="14">The sequence shown here is derived from an EMBL/GenBank/DDBJ whole genome shotgun (WGS) entry which is preliminary data.</text>
</comment>
<comment type="similarity">
    <text evidence="1">Belongs to the protein kinase superfamily. CAMK Ser/Thr protein kinase family. CHEK2 subfamily.</text>
</comment>
<dbReference type="AlphaFoldDB" id="A0A168L1Z5"/>
<feature type="active site" description="Proton acceptor" evidence="7">
    <location>
        <position position="421"/>
    </location>
</feature>
<dbReference type="PANTHER" id="PTHR24350">
    <property type="entry name" value="SERINE/THREONINE-PROTEIN KINASE IAL-RELATED"/>
    <property type="match status" value="1"/>
</dbReference>
<dbReference type="SUPFAM" id="SSF49879">
    <property type="entry name" value="SMAD/FHA domain"/>
    <property type="match status" value="1"/>
</dbReference>
<feature type="binding site" evidence="8 10">
    <location>
        <position position="321"/>
    </location>
    <ligand>
        <name>ATP</name>
        <dbReference type="ChEBI" id="CHEBI:30616"/>
    </ligand>
</feature>
<sequence>MDGDEPTQAATQQIVDPRRVGQQNTGFTDDEISDIVCILYPHSASARQEVQRLVRDESPFIIGRDAADGVEPNYDLEDRASQFDSHNQSGVGAAHAIILRLSTVPKNPSAGFAFGRNPGRCDVVFANDPLRRVSNIHFRIYVNEFGNVMIEDQSTNGTFVDSKLLAARAKQGAPSRWVLSSGSVINIFLHDEVRDLTFRVRIPRREGAYEQVYQQRVEAYFARHRLPMEGGAPPVNPPTAAATAATGEQLHVDLFRTAGQPLMHRGEGVTQAAPPRMVKQASTREWTGSGKYNKVRQVGKGAFAVVYKVTAKYDGRPYAAKELEKRHFIKNGVLDQKVENEMRIMQRLNHPNIVRYIENFDWDERLFIIIMEFVAHGDLGKLIHDNGPEHGPMNERTTQVLAVQLLSALRYLHNFNITHRDIKPDNILISSLEPLEVKLTDFGLSKMIDSEQTFLRTFCGTLLYCAPEVYTEFLEYDENGYRTRGRPSRRAPGQRYSHAVDIWSLGGVLFYCLTGAAPYPARSVASPSELLHRIMTTELNVAPLQRYSVSEAGIDFIRAMLTRRPEHRATVDELQNHPWLTDFGETIQASQSFDEVTDDEEFPGQASQFSQGRYEDDRISDSMDEDSDQENRTIVPGRPAPRLFGEVGVSAIGSSGVIPEEYLNLAPGNGNLPLPGMSDPNVDEAYNSGESCSDRSPAGHAQNPAGLSIFPNQSMDQLPSLVEEIASQSLGGDDKKPKQSESSPRRSMTSLDLNSSKRKPPSADTSDEFDENTPPAGKPTIKRLRSDGHVDALITDAMLDEYKLLASVPPIHSLGTGRSSDWPVIKAQFWTDDITTWHLEYPEMTELQLAKFKDAASQRKEVFRPGQTPLWELAMKYFPPTPRPNSQAPSPDSPTLSPYDSLRHGGAEAPATGPGDGLSQDGTQEGFSQLVVPIPTTEMAAMIESDLTSCIRDISIPITEPLVSFGRGPENTKVYEHKAVTKVPKYAFKVLLWKDGYDPGKFDLPWRSDVSEEDAKDFFFWISTKATNGIRINGRQLSSSTFKSPHDPSQHWTRLYNRDSIVIWHDGSGVEGSETKLTFHCTWGGSARVRETTQGLELASAHVTQKLNAGCQRFENQRPKNRMRRKDEADITERRKNVERERQRNVWFEEKRQEAVAYFAASQLPPAALGWASRRHSPAGMTMAGRSAADSTARFPRR</sequence>
<organism evidence="14 15">
    <name type="scientific">Akanthomyces lecanii RCEF 1005</name>
    <dbReference type="NCBI Taxonomy" id="1081108"/>
    <lineage>
        <taxon>Eukaryota</taxon>
        <taxon>Fungi</taxon>
        <taxon>Dikarya</taxon>
        <taxon>Ascomycota</taxon>
        <taxon>Pezizomycotina</taxon>
        <taxon>Sordariomycetes</taxon>
        <taxon>Hypocreomycetidae</taxon>
        <taxon>Hypocreales</taxon>
        <taxon>Cordycipitaceae</taxon>
        <taxon>Akanthomyces</taxon>
        <taxon>Cordyceps confragosa</taxon>
    </lineage>
</organism>
<feature type="compositionally biased region" description="Polar residues" evidence="11">
    <location>
        <begin position="740"/>
        <end position="754"/>
    </location>
</feature>
<evidence type="ECO:0000256" key="5">
    <source>
        <dbReference type="ARBA" id="ARBA00022777"/>
    </source>
</evidence>
<feature type="domain" description="FHA" evidence="12">
    <location>
        <begin position="112"/>
        <end position="165"/>
    </location>
</feature>
<feature type="binding site" evidence="8">
    <location>
        <position position="441"/>
    </location>
    <ligand>
        <name>ATP</name>
        <dbReference type="ChEBI" id="CHEBI:30616"/>
    </ligand>
</feature>
<evidence type="ECO:0000256" key="6">
    <source>
        <dbReference type="ARBA" id="ARBA00022840"/>
    </source>
</evidence>
<keyword evidence="6 8" id="KW-0067">ATP-binding</keyword>
<dbReference type="PROSITE" id="PS00107">
    <property type="entry name" value="PROTEIN_KINASE_ATP"/>
    <property type="match status" value="1"/>
</dbReference>
<dbReference type="Pfam" id="PF00498">
    <property type="entry name" value="FHA"/>
    <property type="match status" value="1"/>
</dbReference>
<dbReference type="Pfam" id="PF00069">
    <property type="entry name" value="Pkinase"/>
    <property type="match status" value="1"/>
</dbReference>